<gene>
    <name evidence="1" type="ORF">JEQ47_10585</name>
</gene>
<evidence type="ECO:0000313" key="2">
    <source>
        <dbReference type="Proteomes" id="UP000602124"/>
    </source>
</evidence>
<evidence type="ECO:0000313" key="1">
    <source>
        <dbReference type="EMBL" id="MBJ3785168.1"/>
    </source>
</evidence>
<reference evidence="1" key="1">
    <citation type="submission" date="2020-12" db="EMBL/GenBank/DDBJ databases">
        <title>Devosia sp. MSA67 isolated from Mo River.</title>
        <authorList>
            <person name="Ma F."/>
            <person name="Zi Z."/>
        </authorList>
    </citation>
    <scope>NUCLEOTIDE SEQUENCE</scope>
    <source>
        <strain evidence="1">MSA67</strain>
    </source>
</reference>
<name>A0A934IQW6_9HYPH</name>
<sequence>MGGRGSGKTRAGAEWVRQLARDGVSPIALVGETMTEALDIMVRGESGIMAVHRDDERPVLRGKNHLSWPNGVAATILTASDPERFRGPQGDADFAGVAAHSGRAAYGAVSSAGRPLWHGASGGRADQPRHP</sequence>
<accession>A0A934IQW6</accession>
<dbReference type="Pfam" id="PF03237">
    <property type="entry name" value="Terminase_6N"/>
    <property type="match status" value="1"/>
</dbReference>
<protein>
    <submittedName>
        <fullName evidence="1">Uncharacterized protein</fullName>
    </submittedName>
</protein>
<dbReference type="EMBL" id="JAEKMH010000002">
    <property type="protein sequence ID" value="MBJ3785168.1"/>
    <property type="molecule type" value="Genomic_DNA"/>
</dbReference>
<organism evidence="1 2">
    <name type="scientific">Devosia sediminis</name>
    <dbReference type="NCBI Taxonomy" id="2798801"/>
    <lineage>
        <taxon>Bacteria</taxon>
        <taxon>Pseudomonadati</taxon>
        <taxon>Pseudomonadota</taxon>
        <taxon>Alphaproteobacteria</taxon>
        <taxon>Hyphomicrobiales</taxon>
        <taxon>Devosiaceae</taxon>
        <taxon>Devosia</taxon>
    </lineage>
</organism>
<dbReference type="AlphaFoldDB" id="A0A934IQW6"/>
<keyword evidence="2" id="KW-1185">Reference proteome</keyword>
<comment type="caution">
    <text evidence="1">The sequence shown here is derived from an EMBL/GenBank/DDBJ whole genome shotgun (WGS) entry which is preliminary data.</text>
</comment>
<dbReference type="Proteomes" id="UP000602124">
    <property type="component" value="Unassembled WGS sequence"/>
</dbReference>
<proteinExistence type="predicted"/>